<evidence type="ECO:0000256" key="5">
    <source>
        <dbReference type="ARBA" id="ARBA00022598"/>
    </source>
</evidence>
<accession>A0AAD9SRU5</accession>
<dbReference type="GO" id="GO:0005829">
    <property type="term" value="C:cytosol"/>
    <property type="evidence" value="ECO:0007669"/>
    <property type="project" value="TreeGrafter"/>
</dbReference>
<evidence type="ECO:0000313" key="14">
    <source>
        <dbReference type="Proteomes" id="UP001285354"/>
    </source>
</evidence>
<dbReference type="GO" id="GO:0005739">
    <property type="term" value="C:mitochondrion"/>
    <property type="evidence" value="ECO:0007669"/>
    <property type="project" value="TreeGrafter"/>
</dbReference>
<sequence>MKNYKHATALLESRRRVYSERWRIGESSHVAQLGNGSSEKKYRGRPSLEPMGEWMRQLGYADTALNMIHVAGTKGKGSTCMFTESLLRAHGKRVGFPMKTGLFTSPPLITTRERIRIDSQPISEELFTTRFFEVWDRLWSYSQRKAGLEDMPRYRQLLMLLSVHVFAKADVDVAIYETYCGGEYDCTNVIRPVVTGITTLSLDHVRMLGPTIREVAWHKSGIFKQKVPAFSSPQEPAAAAVLQSRALEKTAPFEFVAENPALPVDAPALKSPVQRANASLALALANSYLRTTTKDRHKLDTHDIIRGIKHFSWPGRFHQITQGEHEWYLDIAHNELSLRAATEWFVDAVQNKSPPCPTHILIFRHIGDRDRAAMLKSIADTLREGKVQMQHVIFTASRQMRDASTSIGTVNLPSSLWYSAKSPVDFDDRNDHVSREIQKDYARIWRLIDPLAQISLADSVEDALMMARNIGEEGNGMQTFVTGAVNLIGCALPLLESDAAPGDLEDRAGNLDESQ</sequence>
<dbReference type="SUPFAM" id="SSF53623">
    <property type="entry name" value="MurD-like peptide ligases, catalytic domain"/>
    <property type="match status" value="1"/>
</dbReference>
<dbReference type="Proteomes" id="UP001285354">
    <property type="component" value="Unassembled WGS sequence"/>
</dbReference>
<evidence type="ECO:0000256" key="8">
    <source>
        <dbReference type="ARBA" id="ARBA00022840"/>
    </source>
</evidence>
<dbReference type="EMBL" id="JAUBYV010000013">
    <property type="protein sequence ID" value="KAK2623513.1"/>
    <property type="molecule type" value="Genomic_DNA"/>
</dbReference>
<dbReference type="PANTHER" id="PTHR11136:SF5">
    <property type="entry name" value="FOLYLPOLYGLUTAMATE SYNTHASE, MITOCHONDRIAL"/>
    <property type="match status" value="1"/>
</dbReference>
<dbReference type="GO" id="GO:0004326">
    <property type="term" value="F:tetrahydrofolylpolyglutamate synthase activity"/>
    <property type="evidence" value="ECO:0007669"/>
    <property type="project" value="UniProtKB-EC"/>
</dbReference>
<dbReference type="PROSITE" id="PS01011">
    <property type="entry name" value="FOLYLPOLYGLU_SYNT_1"/>
    <property type="match status" value="1"/>
</dbReference>
<dbReference type="AlphaFoldDB" id="A0AAD9SRU5"/>
<dbReference type="InterPro" id="IPR036565">
    <property type="entry name" value="Mur-like_cat_sf"/>
</dbReference>
<dbReference type="InterPro" id="IPR036615">
    <property type="entry name" value="Mur_ligase_C_dom_sf"/>
</dbReference>
<keyword evidence="5" id="KW-0436">Ligase</keyword>
<proteinExistence type="inferred from homology"/>
<comment type="catalytic activity">
    <reaction evidence="12">
        <text>(6S)-5,6,7,8-tetrahydrofolyl-(gamma-L-Glu)(n) + L-glutamate + ATP = (6S)-5,6,7,8-tetrahydrofolyl-(gamma-L-Glu)(n+1) + ADP + phosphate + H(+)</text>
        <dbReference type="Rhea" id="RHEA:10580"/>
        <dbReference type="Rhea" id="RHEA-COMP:14738"/>
        <dbReference type="Rhea" id="RHEA-COMP:14740"/>
        <dbReference type="ChEBI" id="CHEBI:15378"/>
        <dbReference type="ChEBI" id="CHEBI:29985"/>
        <dbReference type="ChEBI" id="CHEBI:30616"/>
        <dbReference type="ChEBI" id="CHEBI:43474"/>
        <dbReference type="ChEBI" id="CHEBI:141005"/>
        <dbReference type="ChEBI" id="CHEBI:456216"/>
        <dbReference type="EC" id="6.3.2.17"/>
    </reaction>
</comment>
<name>A0AAD9SRU5_9HELO</name>
<evidence type="ECO:0000256" key="9">
    <source>
        <dbReference type="ARBA" id="ARBA00022842"/>
    </source>
</evidence>
<organism evidence="13 14">
    <name type="scientific">Diplocarpon rosae</name>
    <dbReference type="NCBI Taxonomy" id="946125"/>
    <lineage>
        <taxon>Eukaryota</taxon>
        <taxon>Fungi</taxon>
        <taxon>Dikarya</taxon>
        <taxon>Ascomycota</taxon>
        <taxon>Pezizomycotina</taxon>
        <taxon>Leotiomycetes</taxon>
        <taxon>Helotiales</taxon>
        <taxon>Drepanopezizaceae</taxon>
        <taxon>Diplocarpon</taxon>
    </lineage>
</organism>
<dbReference type="PANTHER" id="PTHR11136">
    <property type="entry name" value="FOLYLPOLYGLUTAMATE SYNTHASE-RELATED"/>
    <property type="match status" value="1"/>
</dbReference>
<dbReference type="GO" id="GO:0046872">
    <property type="term" value="F:metal ion binding"/>
    <property type="evidence" value="ECO:0007669"/>
    <property type="project" value="UniProtKB-KW"/>
</dbReference>
<evidence type="ECO:0000256" key="7">
    <source>
        <dbReference type="ARBA" id="ARBA00022741"/>
    </source>
</evidence>
<evidence type="ECO:0000256" key="10">
    <source>
        <dbReference type="ARBA" id="ARBA00030592"/>
    </source>
</evidence>
<reference evidence="13" key="1">
    <citation type="submission" date="2023-06" db="EMBL/GenBank/DDBJ databases">
        <title>Draft genome of Marssonina rosae.</title>
        <authorList>
            <person name="Cheng Q."/>
        </authorList>
    </citation>
    <scope>NUCLEOTIDE SEQUENCE</scope>
    <source>
        <strain evidence="13">R4</strain>
    </source>
</reference>
<dbReference type="Gene3D" id="3.40.1190.10">
    <property type="entry name" value="Mur-like, catalytic domain"/>
    <property type="match status" value="1"/>
</dbReference>
<keyword evidence="6" id="KW-0479">Metal-binding</keyword>
<keyword evidence="4" id="KW-0554">One-carbon metabolism</keyword>
<dbReference type="InterPro" id="IPR001645">
    <property type="entry name" value="Folylpolyglutamate_synth"/>
</dbReference>
<keyword evidence="14" id="KW-1185">Reference proteome</keyword>
<dbReference type="SUPFAM" id="SSF53244">
    <property type="entry name" value="MurD-like peptide ligases, peptide-binding domain"/>
    <property type="match status" value="1"/>
</dbReference>
<dbReference type="GO" id="GO:0005524">
    <property type="term" value="F:ATP binding"/>
    <property type="evidence" value="ECO:0007669"/>
    <property type="project" value="UniProtKB-KW"/>
</dbReference>
<evidence type="ECO:0000256" key="3">
    <source>
        <dbReference type="ARBA" id="ARBA00013025"/>
    </source>
</evidence>
<evidence type="ECO:0000313" key="13">
    <source>
        <dbReference type="EMBL" id="KAK2623513.1"/>
    </source>
</evidence>
<dbReference type="Gene3D" id="3.90.190.20">
    <property type="entry name" value="Mur ligase, C-terminal domain"/>
    <property type="match status" value="1"/>
</dbReference>
<evidence type="ECO:0000256" key="6">
    <source>
        <dbReference type="ARBA" id="ARBA00022723"/>
    </source>
</evidence>
<keyword evidence="9" id="KW-0460">Magnesium</keyword>
<keyword evidence="7" id="KW-0547">Nucleotide-binding</keyword>
<evidence type="ECO:0000256" key="11">
    <source>
        <dbReference type="ARBA" id="ARBA00030876"/>
    </source>
</evidence>
<gene>
    <name evidence="13" type="ORF">QTJ16_007067</name>
</gene>
<dbReference type="GO" id="GO:0006730">
    <property type="term" value="P:one-carbon metabolic process"/>
    <property type="evidence" value="ECO:0007669"/>
    <property type="project" value="UniProtKB-KW"/>
</dbReference>
<protein>
    <recommendedName>
        <fullName evidence="3">tetrahydrofolate synthase</fullName>
        <ecNumber evidence="3">6.3.2.17</ecNumber>
    </recommendedName>
    <alternativeName>
        <fullName evidence="11">Folylpoly-gamma-glutamate synthetase</fullName>
    </alternativeName>
    <alternativeName>
        <fullName evidence="10">Tetrahydrofolylpolyglutamate synthase</fullName>
    </alternativeName>
</protein>
<dbReference type="InterPro" id="IPR018109">
    <property type="entry name" value="Folylpolyglutamate_synth_CS"/>
</dbReference>
<evidence type="ECO:0000256" key="12">
    <source>
        <dbReference type="ARBA" id="ARBA00047493"/>
    </source>
</evidence>
<dbReference type="NCBIfam" id="TIGR01499">
    <property type="entry name" value="folC"/>
    <property type="match status" value="1"/>
</dbReference>
<comment type="caution">
    <text evidence="13">The sequence shown here is derived from an EMBL/GenBank/DDBJ whole genome shotgun (WGS) entry which is preliminary data.</text>
</comment>
<evidence type="ECO:0000256" key="2">
    <source>
        <dbReference type="ARBA" id="ARBA00008276"/>
    </source>
</evidence>
<comment type="pathway">
    <text evidence="1">Cofactor biosynthesis; tetrahydrofolylpolyglutamate biosynthesis.</text>
</comment>
<evidence type="ECO:0000256" key="4">
    <source>
        <dbReference type="ARBA" id="ARBA00022563"/>
    </source>
</evidence>
<evidence type="ECO:0000256" key="1">
    <source>
        <dbReference type="ARBA" id="ARBA00005150"/>
    </source>
</evidence>
<dbReference type="EC" id="6.3.2.17" evidence="3"/>
<keyword evidence="8" id="KW-0067">ATP-binding</keyword>
<comment type="similarity">
    <text evidence="2">Belongs to the folylpolyglutamate synthase family.</text>
</comment>